<dbReference type="Proteomes" id="UP001521116">
    <property type="component" value="Unassembled WGS sequence"/>
</dbReference>
<evidence type="ECO:0000313" key="4">
    <source>
        <dbReference type="Proteomes" id="UP001521116"/>
    </source>
</evidence>
<evidence type="ECO:0000313" key="3">
    <source>
        <dbReference type="EMBL" id="KAL1620220.1"/>
    </source>
</evidence>
<evidence type="ECO:0000256" key="1">
    <source>
        <dbReference type="SAM" id="MobiDB-lite"/>
    </source>
</evidence>
<dbReference type="CDD" id="cd02231">
    <property type="entry name" value="cupin_BLL6423-like"/>
    <property type="match status" value="1"/>
</dbReference>
<dbReference type="Gene3D" id="2.20.70.150">
    <property type="match status" value="1"/>
</dbReference>
<dbReference type="Gene3D" id="2.60.120.10">
    <property type="entry name" value="Jelly Rolls"/>
    <property type="match status" value="1"/>
</dbReference>
<feature type="compositionally biased region" description="Polar residues" evidence="1">
    <location>
        <begin position="1"/>
        <end position="20"/>
    </location>
</feature>
<dbReference type="InterPro" id="IPR013096">
    <property type="entry name" value="Cupin_2"/>
</dbReference>
<dbReference type="InterPro" id="IPR014710">
    <property type="entry name" value="RmlC-like_jellyroll"/>
</dbReference>
<organism evidence="3 4">
    <name type="scientific">Neofusicoccum ribis</name>
    <dbReference type="NCBI Taxonomy" id="45134"/>
    <lineage>
        <taxon>Eukaryota</taxon>
        <taxon>Fungi</taxon>
        <taxon>Dikarya</taxon>
        <taxon>Ascomycota</taxon>
        <taxon>Pezizomycotina</taxon>
        <taxon>Dothideomycetes</taxon>
        <taxon>Dothideomycetes incertae sedis</taxon>
        <taxon>Botryosphaeriales</taxon>
        <taxon>Botryosphaeriaceae</taxon>
        <taxon>Neofusicoccum</taxon>
    </lineage>
</organism>
<feature type="domain" description="Cupin type-2" evidence="2">
    <location>
        <begin position="94"/>
        <end position="160"/>
    </location>
</feature>
<name>A0ABR3SGC0_9PEZI</name>
<dbReference type="InterPro" id="IPR047142">
    <property type="entry name" value="OryJ/VirC-like"/>
</dbReference>
<gene>
    <name evidence="3" type="ORF">SLS56_009766</name>
</gene>
<dbReference type="SUPFAM" id="SSF51182">
    <property type="entry name" value="RmlC-like cupins"/>
    <property type="match status" value="1"/>
</dbReference>
<dbReference type="PANTHER" id="PTHR36156">
    <property type="entry name" value="SLR2101 PROTEIN"/>
    <property type="match status" value="1"/>
</dbReference>
<accession>A0ABR3SGC0</accession>
<evidence type="ECO:0000259" key="2">
    <source>
        <dbReference type="Pfam" id="PF07883"/>
    </source>
</evidence>
<dbReference type="InterPro" id="IPR011051">
    <property type="entry name" value="RmlC_Cupin_sf"/>
</dbReference>
<dbReference type="PANTHER" id="PTHR36156:SF2">
    <property type="entry name" value="CUPIN TYPE-2 DOMAIN-CONTAINING PROTEIN"/>
    <property type="match status" value="1"/>
</dbReference>
<sequence>MAANQRKQQTPLTMSDTASGSPLPPVRRVVTGHNENAVAVVKDDDVLDPINLRIGPALIPLWATAELPPDVSSPQDKAQLETGLTNDGAILRVLDVPPRSQLPFHRTVSLDYVYVIQGEVVLTLDDGSRTPLKANDVVIQQASMHGWENETDQWARLLLVMMRSQAPVAGGKKLEEDVPFIVE</sequence>
<protein>
    <recommendedName>
        <fullName evidence="2">Cupin type-2 domain-containing protein</fullName>
    </recommendedName>
</protein>
<feature type="region of interest" description="Disordered" evidence="1">
    <location>
        <begin position="1"/>
        <end position="27"/>
    </location>
</feature>
<dbReference type="EMBL" id="JAJVDC020000172">
    <property type="protein sequence ID" value="KAL1620220.1"/>
    <property type="molecule type" value="Genomic_DNA"/>
</dbReference>
<dbReference type="Pfam" id="PF07883">
    <property type="entry name" value="Cupin_2"/>
    <property type="match status" value="1"/>
</dbReference>
<comment type="caution">
    <text evidence="3">The sequence shown here is derived from an EMBL/GenBank/DDBJ whole genome shotgun (WGS) entry which is preliminary data.</text>
</comment>
<keyword evidence="4" id="KW-1185">Reference proteome</keyword>
<reference evidence="3 4" key="1">
    <citation type="submission" date="2024-02" db="EMBL/GenBank/DDBJ databases">
        <title>De novo assembly and annotation of 12 fungi associated with fruit tree decline syndrome in Ontario, Canada.</title>
        <authorList>
            <person name="Sulman M."/>
            <person name="Ellouze W."/>
            <person name="Ilyukhin E."/>
        </authorList>
    </citation>
    <scope>NUCLEOTIDE SEQUENCE [LARGE SCALE GENOMIC DNA]</scope>
    <source>
        <strain evidence="3 4">M1-105</strain>
    </source>
</reference>
<proteinExistence type="predicted"/>